<evidence type="ECO:0000256" key="3">
    <source>
        <dbReference type="SAM" id="MobiDB-lite"/>
    </source>
</evidence>
<evidence type="ECO:0000313" key="5">
    <source>
        <dbReference type="Proteomes" id="UP000245942"/>
    </source>
</evidence>
<dbReference type="Proteomes" id="UP000245942">
    <property type="component" value="Unassembled WGS sequence"/>
</dbReference>
<keyword evidence="2" id="KW-0963">Cytoplasm</keyword>
<evidence type="ECO:0000256" key="1">
    <source>
        <dbReference type="ARBA" id="ARBA00004496"/>
    </source>
</evidence>
<dbReference type="AlphaFoldDB" id="A0A316U8V6"/>
<organism evidence="4 5">
    <name type="scientific">Pseudomicrostroma glucosiphilum</name>
    <dbReference type="NCBI Taxonomy" id="1684307"/>
    <lineage>
        <taxon>Eukaryota</taxon>
        <taxon>Fungi</taxon>
        <taxon>Dikarya</taxon>
        <taxon>Basidiomycota</taxon>
        <taxon>Ustilaginomycotina</taxon>
        <taxon>Exobasidiomycetes</taxon>
        <taxon>Microstromatales</taxon>
        <taxon>Microstromatales incertae sedis</taxon>
        <taxon>Pseudomicrostroma</taxon>
    </lineage>
</organism>
<evidence type="ECO:0000256" key="2">
    <source>
        <dbReference type="ARBA" id="ARBA00022490"/>
    </source>
</evidence>
<protein>
    <recommendedName>
        <fullName evidence="6">Dynactin subunit</fullName>
    </recommendedName>
</protein>
<feature type="region of interest" description="Disordered" evidence="3">
    <location>
        <begin position="420"/>
        <end position="442"/>
    </location>
</feature>
<dbReference type="OrthoDB" id="4977at2759"/>
<feature type="compositionally biased region" description="Polar residues" evidence="3">
    <location>
        <begin position="98"/>
        <end position="112"/>
    </location>
</feature>
<keyword evidence="5" id="KW-1185">Reference proteome</keyword>
<dbReference type="STRING" id="1684307.A0A316U8V6"/>
<reference evidence="4 5" key="1">
    <citation type="journal article" date="2018" name="Mol. Biol. Evol.">
        <title>Broad Genomic Sampling Reveals a Smut Pathogenic Ancestry of the Fungal Clade Ustilaginomycotina.</title>
        <authorList>
            <person name="Kijpornyongpan T."/>
            <person name="Mondo S.J."/>
            <person name="Barry K."/>
            <person name="Sandor L."/>
            <person name="Lee J."/>
            <person name="Lipzen A."/>
            <person name="Pangilinan J."/>
            <person name="LaButti K."/>
            <person name="Hainaut M."/>
            <person name="Henrissat B."/>
            <person name="Grigoriev I.V."/>
            <person name="Spatafora J.W."/>
            <person name="Aime M.C."/>
        </authorList>
    </citation>
    <scope>NUCLEOTIDE SEQUENCE [LARGE SCALE GENOMIC DNA]</scope>
    <source>
        <strain evidence="4 5">MCA 4718</strain>
    </source>
</reference>
<dbReference type="Pfam" id="PF04912">
    <property type="entry name" value="Dynamitin"/>
    <property type="match status" value="1"/>
</dbReference>
<dbReference type="GO" id="GO:0005869">
    <property type="term" value="C:dynactin complex"/>
    <property type="evidence" value="ECO:0007669"/>
    <property type="project" value="InterPro"/>
</dbReference>
<proteinExistence type="predicted"/>
<dbReference type="GO" id="GO:0007017">
    <property type="term" value="P:microtubule-based process"/>
    <property type="evidence" value="ECO:0007669"/>
    <property type="project" value="InterPro"/>
</dbReference>
<dbReference type="InterPro" id="IPR028133">
    <property type="entry name" value="Dynamitin"/>
</dbReference>
<feature type="compositionally biased region" description="Basic and acidic residues" evidence="3">
    <location>
        <begin position="72"/>
        <end position="95"/>
    </location>
</feature>
<dbReference type="RefSeq" id="XP_025348847.1">
    <property type="nucleotide sequence ID" value="XM_025492043.1"/>
</dbReference>
<evidence type="ECO:0008006" key="6">
    <source>
        <dbReference type="Google" id="ProtNLM"/>
    </source>
</evidence>
<dbReference type="EMBL" id="KZ819324">
    <property type="protein sequence ID" value="PWN21687.1"/>
    <property type="molecule type" value="Genomic_DNA"/>
</dbReference>
<name>A0A316U8V6_9BASI</name>
<sequence length="469" mass="49743">MSKFSTLPDIDLTSVDVYETASSPELKPSKGSRSTGRIGSGAGGRDSDVSTDEDEADGGAGSPSQRRRRRERKAEEEDGRGVIDKKGIGSDEARMRFQGSTEVQRGESSLSQSRRKKDTTYIDSDIYELEAASNRASETPLARLRRLRLEAEELEQQLAAQAETEASTDGAAANGTTAQPSPEALLAQVRALRVGLGNLNGASADGKDTMAASRVADARSLLQALENGSTVNLDARAADTKAAHSGAATAAVTGSTALAEVEERLAALESIVGSSQGVLEETQSLPRPLLPTLARLEHLSTLLNQPRHIDAISKRIKILVSELDRVYESRKKLAALPGNLSSTVATLNDGKSSSKGGEDAATPLDPITLSKLDDLFALSSRVQPLLPLAPSLLARLRSLSSLHSSASQFSSSLDSLKTSQGELKSGQEEAKKALSSLEESMAGNAERVKGNLDVVMKRMEDLDKRLKAL</sequence>
<evidence type="ECO:0000313" key="4">
    <source>
        <dbReference type="EMBL" id="PWN21687.1"/>
    </source>
</evidence>
<gene>
    <name evidence="4" type="ORF">BCV69DRAFT_281623</name>
</gene>
<dbReference type="GeneID" id="37013777"/>
<dbReference type="GO" id="GO:0005737">
    <property type="term" value="C:cytoplasm"/>
    <property type="evidence" value="ECO:0007669"/>
    <property type="project" value="UniProtKB-SubCell"/>
</dbReference>
<accession>A0A316U8V6</accession>
<comment type="subcellular location">
    <subcellularLocation>
        <location evidence="1">Cytoplasm</location>
    </subcellularLocation>
</comment>
<feature type="region of interest" description="Disordered" evidence="3">
    <location>
        <begin position="1"/>
        <end position="117"/>
    </location>
</feature>
<dbReference type="PANTHER" id="PTHR15346">
    <property type="entry name" value="DYNACTIN SUBUNIT"/>
    <property type="match status" value="1"/>
</dbReference>
<feature type="region of interest" description="Disordered" evidence="3">
    <location>
        <begin position="158"/>
        <end position="180"/>
    </location>
</feature>